<feature type="compositionally biased region" description="Polar residues" evidence="2">
    <location>
        <begin position="477"/>
        <end position="491"/>
    </location>
</feature>
<organism evidence="4 5">
    <name type="scientific">Ambispora leptoticha</name>
    <dbReference type="NCBI Taxonomy" id="144679"/>
    <lineage>
        <taxon>Eukaryota</taxon>
        <taxon>Fungi</taxon>
        <taxon>Fungi incertae sedis</taxon>
        <taxon>Mucoromycota</taxon>
        <taxon>Glomeromycotina</taxon>
        <taxon>Glomeromycetes</taxon>
        <taxon>Archaeosporales</taxon>
        <taxon>Ambisporaceae</taxon>
        <taxon>Ambispora</taxon>
    </lineage>
</organism>
<dbReference type="PANTHER" id="PTHR23030">
    <property type="entry name" value="PCD6 INTERACTING PROTEIN-RELATED"/>
    <property type="match status" value="1"/>
</dbReference>
<reference evidence="4" key="1">
    <citation type="submission" date="2021-06" db="EMBL/GenBank/DDBJ databases">
        <authorList>
            <person name="Kallberg Y."/>
            <person name="Tangrot J."/>
            <person name="Rosling A."/>
        </authorList>
    </citation>
    <scope>NUCLEOTIDE SEQUENCE</scope>
    <source>
        <strain evidence="4">FL130A</strain>
    </source>
</reference>
<feature type="compositionally biased region" description="Pro residues" evidence="2">
    <location>
        <begin position="445"/>
        <end position="459"/>
    </location>
</feature>
<sequence>THQDDISHLLILNKKTQNIEPQLFATELEKFTPYRHRITASIHHQQALLQELTGFYKNLMEGNEARALQNRWDQIDRKRKEVSERFKKAKDAYLEVKEGIRKGIQFYIDLSDLIENLSKTAHQFEKKRQEERNELIQYIENQESQKANKQLNQLIASTAASLDSSKQPNPYDDIGKLAEETKRLSINNSINSRSMGQTKNMNLESLSLTTNSQIQQNNQSNDGAYFRNTPSSNNTQTNKYASSYITPSTSIPQQNAPPPSAPSNYYSTSLIRQSSLSSSSSQPPLTAITPPPQQPLFQPGPLPQSSHFQQVAPMPSSVPNGQQPSQAHFVNQPPPQQIAQQSLNQRPQFSYNHMGMSPQQEVTESQKSTPHPLSRPSSIYGVQLSQPSSLSQPQQQPPSPTTLRYNQTPVLQQPFQSMQRPPTYEGHSSMNISSLPSQNSHPQLQQPPPSVIPQRPPQHQPQYSSIQPPSFQQQPPLNQYYNTHQISQGFNNPPPQVQTQPSYQQTSQYNQHTIPQQQQYYPQTSQGLGNHKEILPMDRRFWIEPMFNLLNNLIL</sequence>
<comment type="caution">
    <text evidence="4">The sequence shown here is derived from an EMBL/GenBank/DDBJ whole genome shotgun (WGS) entry which is preliminary data.</text>
</comment>
<dbReference type="Proteomes" id="UP000789508">
    <property type="component" value="Unassembled WGS sequence"/>
</dbReference>
<dbReference type="InterPro" id="IPR025304">
    <property type="entry name" value="ALIX_V_dom"/>
</dbReference>
<dbReference type="Pfam" id="PF13949">
    <property type="entry name" value="ALIX_LYPXL_bnd"/>
    <property type="match status" value="1"/>
</dbReference>
<protein>
    <submittedName>
        <fullName evidence="4">3488_t:CDS:1</fullName>
    </submittedName>
</protein>
<keyword evidence="1" id="KW-0175">Coiled coil</keyword>
<name>A0A9N9H6F6_9GLOM</name>
<feature type="compositionally biased region" description="Polar residues" evidence="2">
    <location>
        <begin position="337"/>
        <end position="377"/>
    </location>
</feature>
<evidence type="ECO:0000256" key="2">
    <source>
        <dbReference type="SAM" id="MobiDB-lite"/>
    </source>
</evidence>
<dbReference type="AlphaFoldDB" id="A0A9N9H6F6"/>
<feature type="compositionally biased region" description="Low complexity" evidence="2">
    <location>
        <begin position="497"/>
        <end position="511"/>
    </location>
</feature>
<proteinExistence type="predicted"/>
<feature type="compositionally biased region" description="Polar residues" evidence="2">
    <location>
        <begin position="317"/>
        <end position="329"/>
    </location>
</feature>
<dbReference type="OrthoDB" id="2141925at2759"/>
<gene>
    <name evidence="4" type="ORF">ALEPTO_LOCUS9998</name>
</gene>
<feature type="domain" description="ALIX V-shaped" evidence="3">
    <location>
        <begin position="2"/>
        <end position="131"/>
    </location>
</feature>
<feature type="compositionally biased region" description="Polar residues" evidence="2">
    <location>
        <begin position="228"/>
        <end position="251"/>
    </location>
</feature>
<dbReference type="GO" id="GO:0005768">
    <property type="term" value="C:endosome"/>
    <property type="evidence" value="ECO:0007669"/>
    <property type="project" value="TreeGrafter"/>
</dbReference>
<dbReference type="GO" id="GO:0043328">
    <property type="term" value="P:protein transport to vacuole involved in ubiquitin-dependent protein catabolic process via the multivesicular body sorting pathway"/>
    <property type="evidence" value="ECO:0007669"/>
    <property type="project" value="TreeGrafter"/>
</dbReference>
<dbReference type="EMBL" id="CAJVPS010009512">
    <property type="protein sequence ID" value="CAG8650744.1"/>
    <property type="molecule type" value="Genomic_DNA"/>
</dbReference>
<feature type="compositionally biased region" description="Low complexity" evidence="2">
    <location>
        <begin position="460"/>
        <end position="476"/>
    </location>
</feature>
<evidence type="ECO:0000256" key="1">
    <source>
        <dbReference type="SAM" id="Coils"/>
    </source>
</evidence>
<dbReference type="PANTHER" id="PTHR23030:SF30">
    <property type="entry name" value="TYROSINE-PROTEIN PHOSPHATASE NON-RECEPTOR TYPE 23"/>
    <property type="match status" value="1"/>
</dbReference>
<feature type="compositionally biased region" description="Low complexity" evidence="2">
    <location>
        <begin position="383"/>
        <end position="394"/>
    </location>
</feature>
<feature type="region of interest" description="Disordered" evidence="2">
    <location>
        <begin position="417"/>
        <end position="511"/>
    </location>
</feature>
<feature type="coiled-coil region" evidence="1">
    <location>
        <begin position="114"/>
        <end position="141"/>
    </location>
</feature>
<feature type="non-terminal residue" evidence="4">
    <location>
        <position position="555"/>
    </location>
</feature>
<keyword evidence="5" id="KW-1185">Reference proteome</keyword>
<dbReference type="Gene3D" id="1.20.120.560">
    <property type="entry name" value="alix/aip1 in complex with the ypdl late domain"/>
    <property type="match status" value="1"/>
</dbReference>
<feature type="compositionally biased region" description="Low complexity" evidence="2">
    <location>
        <begin position="273"/>
        <end position="285"/>
    </location>
</feature>
<feature type="region of interest" description="Disordered" evidence="2">
    <location>
        <begin position="213"/>
        <end position="405"/>
    </location>
</feature>
<evidence type="ECO:0000313" key="4">
    <source>
        <dbReference type="EMBL" id="CAG8650744.1"/>
    </source>
</evidence>
<feature type="compositionally biased region" description="Polar residues" evidence="2">
    <location>
        <begin position="417"/>
        <end position="444"/>
    </location>
</feature>
<accession>A0A9N9H6F6</accession>
<feature type="compositionally biased region" description="Pro residues" evidence="2">
    <location>
        <begin position="289"/>
        <end position="302"/>
    </location>
</feature>
<evidence type="ECO:0000313" key="5">
    <source>
        <dbReference type="Proteomes" id="UP000789508"/>
    </source>
</evidence>
<evidence type="ECO:0000259" key="3">
    <source>
        <dbReference type="Pfam" id="PF13949"/>
    </source>
</evidence>